<evidence type="ECO:0000313" key="2">
    <source>
        <dbReference type="Proteomes" id="UP000005307"/>
    </source>
</evidence>
<dbReference type="STRING" id="391626.OAN307_c01310"/>
<dbReference type="HOGENOM" id="CLU_2956042_0_0_5"/>
<name>M9R0X8_9RHOB</name>
<keyword evidence="2" id="KW-1185">Reference proteome</keyword>
<dbReference type="AlphaFoldDB" id="M9R0X8"/>
<evidence type="ECO:0000313" key="1">
    <source>
        <dbReference type="EMBL" id="AGI65902.1"/>
    </source>
</evidence>
<dbReference type="Proteomes" id="UP000005307">
    <property type="component" value="Chromosome"/>
</dbReference>
<accession>M9R0X8</accession>
<gene>
    <name evidence="1" type="ORF">OAN307_c01310</name>
</gene>
<organism evidence="1 2">
    <name type="scientific">Octadecabacter antarcticus 307</name>
    <dbReference type="NCBI Taxonomy" id="391626"/>
    <lineage>
        <taxon>Bacteria</taxon>
        <taxon>Pseudomonadati</taxon>
        <taxon>Pseudomonadota</taxon>
        <taxon>Alphaproteobacteria</taxon>
        <taxon>Rhodobacterales</taxon>
        <taxon>Roseobacteraceae</taxon>
        <taxon>Octadecabacter</taxon>
    </lineage>
</organism>
<reference evidence="1 2" key="1">
    <citation type="journal article" date="2013" name="PLoS ONE">
        <title>Poles Apart: Arctic and Antarctic Octadecabacter strains Share High Genome Plasticity and a New Type of Xanthorhodopsin.</title>
        <authorList>
            <person name="Vollmers J."/>
            <person name="Voget S."/>
            <person name="Dietrich S."/>
            <person name="Gollnow K."/>
            <person name="Smits M."/>
            <person name="Meyer K."/>
            <person name="Brinkhoff T."/>
            <person name="Simon M."/>
            <person name="Daniel R."/>
        </authorList>
    </citation>
    <scope>NUCLEOTIDE SEQUENCE [LARGE SCALE GENOMIC DNA]</scope>
    <source>
        <strain evidence="1 2">307</strain>
    </source>
</reference>
<sequence>MFVISVNAQHYQSAGFEAILGGLDTEIVDLTCHDVRIYSDKADLSHRYDIARLVQFEKA</sequence>
<protein>
    <submittedName>
        <fullName evidence="1">Uncharacterized protein</fullName>
    </submittedName>
</protein>
<dbReference type="KEGG" id="oat:OAN307_c01310"/>
<dbReference type="EMBL" id="CP003740">
    <property type="protein sequence ID" value="AGI65902.1"/>
    <property type="molecule type" value="Genomic_DNA"/>
</dbReference>
<proteinExistence type="predicted"/>